<dbReference type="InParanoid" id="G7E5D5"/>
<dbReference type="GO" id="GO:0003824">
    <property type="term" value="F:catalytic activity"/>
    <property type="evidence" value="ECO:0007669"/>
    <property type="project" value="InterPro"/>
</dbReference>
<gene>
    <name evidence="2" type="primary">Mo04726</name>
    <name evidence="2" type="ORF">E5Q_04726</name>
</gene>
<dbReference type="AlphaFoldDB" id="G7E5D5"/>
<feature type="region of interest" description="Disordered" evidence="1">
    <location>
        <begin position="1"/>
        <end position="45"/>
    </location>
</feature>
<evidence type="ECO:0000313" key="2">
    <source>
        <dbReference type="EMBL" id="GAA98045.1"/>
    </source>
</evidence>
<sequence length="290" mass="31731">MPPKKSGATKRKTDNADAAPNGKKSKTSSRSSARTNAPSSDPVKTLNFLLSDKALDLATPPEEKEDISKQDGAAYKTYRTPDLSPFEELVCASLLSKPIDHRLGSRSIRTLLNAPFSFNTPGQIVEAGEDKLRESLDTARTQHRQKTAAQLLEIATVIKDKYAKDGSDDSLEGLRKAADSKPEEIKKLLKEIKGIGEGGVNILFRRLQIHFEELYPTADDRALSAASTLFGLPSEPDKLREVIKTNINDLDTSDIKGSGDLLERKVFARVLDRAIGIEIEGKGDEAKECI</sequence>
<dbReference type="OMA" id="RRVQWQW"/>
<reference evidence="2 3" key="2">
    <citation type="journal article" date="2012" name="Open Biol.">
        <title>Characteristics of nucleosomes and linker DNA regions on the genome of the basidiomycete Mixia osmundae revealed by mono- and dinucleosome mapping.</title>
        <authorList>
            <person name="Nishida H."/>
            <person name="Kondo S."/>
            <person name="Matsumoto T."/>
            <person name="Suzuki Y."/>
            <person name="Yoshikawa H."/>
            <person name="Taylor T.D."/>
            <person name="Sugiyama J."/>
        </authorList>
    </citation>
    <scope>NUCLEOTIDE SEQUENCE [LARGE SCALE GENOMIC DNA]</scope>
    <source>
        <strain evidence="3">CBS 9802 / IAM 14324 / JCM 22182 / KY 12970</strain>
    </source>
</reference>
<dbReference type="GO" id="GO:0006281">
    <property type="term" value="P:DNA repair"/>
    <property type="evidence" value="ECO:0007669"/>
    <property type="project" value="InterPro"/>
</dbReference>
<feature type="compositionally biased region" description="Low complexity" evidence="1">
    <location>
        <begin position="28"/>
        <end position="40"/>
    </location>
</feature>
<protein>
    <recommendedName>
        <fullName evidence="4">HhH-GPD domain-containing protein</fullName>
    </recommendedName>
</protein>
<accession>G7E5D5</accession>
<feature type="region of interest" description="Disordered" evidence="1">
    <location>
        <begin position="54"/>
        <end position="73"/>
    </location>
</feature>
<organism evidence="2 3">
    <name type="scientific">Mixia osmundae (strain CBS 9802 / IAM 14324 / JCM 22182 / KY 12970)</name>
    <dbReference type="NCBI Taxonomy" id="764103"/>
    <lineage>
        <taxon>Eukaryota</taxon>
        <taxon>Fungi</taxon>
        <taxon>Dikarya</taxon>
        <taxon>Basidiomycota</taxon>
        <taxon>Pucciniomycotina</taxon>
        <taxon>Mixiomycetes</taxon>
        <taxon>Mixiales</taxon>
        <taxon>Mixiaceae</taxon>
        <taxon>Mixia</taxon>
    </lineage>
</organism>
<evidence type="ECO:0000313" key="3">
    <source>
        <dbReference type="Proteomes" id="UP000009131"/>
    </source>
</evidence>
<dbReference type="OrthoDB" id="4676at2759"/>
<proteinExistence type="predicted"/>
<dbReference type="SUPFAM" id="SSF48150">
    <property type="entry name" value="DNA-glycosylase"/>
    <property type="match status" value="1"/>
</dbReference>
<dbReference type="EMBL" id="BABT02000150">
    <property type="protein sequence ID" value="GAA98045.1"/>
    <property type="molecule type" value="Genomic_DNA"/>
</dbReference>
<evidence type="ECO:0008006" key="4">
    <source>
        <dbReference type="Google" id="ProtNLM"/>
    </source>
</evidence>
<name>G7E5D5_MIXOS</name>
<dbReference type="RefSeq" id="XP_014569036.1">
    <property type="nucleotide sequence ID" value="XM_014713550.1"/>
</dbReference>
<dbReference type="InterPro" id="IPR011257">
    <property type="entry name" value="DNA_glycosylase"/>
</dbReference>
<dbReference type="Proteomes" id="UP000009131">
    <property type="component" value="Unassembled WGS sequence"/>
</dbReference>
<evidence type="ECO:0000256" key="1">
    <source>
        <dbReference type="SAM" id="MobiDB-lite"/>
    </source>
</evidence>
<dbReference type="eggNOG" id="ENOG502S5UV">
    <property type="taxonomic scope" value="Eukaryota"/>
</dbReference>
<comment type="caution">
    <text evidence="2">The sequence shown here is derived from an EMBL/GenBank/DDBJ whole genome shotgun (WGS) entry which is preliminary data.</text>
</comment>
<reference evidence="2 3" key="1">
    <citation type="journal article" date="2011" name="J. Gen. Appl. Microbiol.">
        <title>Draft genome sequencing of the enigmatic basidiomycete Mixia osmundae.</title>
        <authorList>
            <person name="Nishida H."/>
            <person name="Nagatsuka Y."/>
            <person name="Sugiyama J."/>
        </authorList>
    </citation>
    <scope>NUCLEOTIDE SEQUENCE [LARGE SCALE GENOMIC DNA]</scope>
    <source>
        <strain evidence="3">CBS 9802 / IAM 14324 / JCM 22182 / KY 12970</strain>
    </source>
</reference>
<dbReference type="HOGENOM" id="CLU_054585_0_0_1"/>
<keyword evidence="3" id="KW-1185">Reference proteome</keyword>